<feature type="transmembrane region" description="Helical" evidence="13">
    <location>
        <begin position="1282"/>
        <end position="1306"/>
    </location>
</feature>
<dbReference type="FunFam" id="3.40.50.300:FF:000967">
    <property type="entry name" value="ABC multidrug transporter mdr4"/>
    <property type="match status" value="1"/>
</dbReference>
<evidence type="ECO:0000256" key="12">
    <source>
        <dbReference type="SAM" id="MobiDB-lite"/>
    </source>
</evidence>
<dbReference type="InterPro" id="IPR036640">
    <property type="entry name" value="ABC1_TM_sf"/>
</dbReference>
<keyword evidence="17" id="KW-1185">Reference proteome</keyword>
<dbReference type="GO" id="GO:0090374">
    <property type="term" value="P:oligopeptide export from mitochondrion"/>
    <property type="evidence" value="ECO:0007669"/>
    <property type="project" value="TreeGrafter"/>
</dbReference>
<evidence type="ECO:0000313" key="16">
    <source>
        <dbReference type="EMBL" id="KAF4666751.1"/>
    </source>
</evidence>
<feature type="transmembrane region" description="Helical" evidence="13">
    <location>
        <begin position="854"/>
        <end position="877"/>
    </location>
</feature>
<evidence type="ECO:0000256" key="2">
    <source>
        <dbReference type="ARBA" id="ARBA00007577"/>
    </source>
</evidence>
<keyword evidence="7" id="KW-0067">ATP-binding</keyword>
<comment type="similarity">
    <text evidence="2">Belongs to the ABC transporter superfamily. ABCB family. Multidrug resistance exporter (TC 3.A.1.201) subfamily.</text>
</comment>
<feature type="transmembrane region" description="Helical" evidence="13">
    <location>
        <begin position="192"/>
        <end position="214"/>
    </location>
</feature>
<keyword evidence="10 13" id="KW-0472">Membrane</keyword>
<dbReference type="SMART" id="SM00382">
    <property type="entry name" value="AAA"/>
    <property type="match status" value="4"/>
</dbReference>
<evidence type="ECO:0000256" key="11">
    <source>
        <dbReference type="ARBA" id="ARBA00023180"/>
    </source>
</evidence>
<feature type="region of interest" description="Disordered" evidence="12">
    <location>
        <begin position="1"/>
        <end position="24"/>
    </location>
</feature>
<dbReference type="InterPro" id="IPR039421">
    <property type="entry name" value="Type_1_exporter"/>
</dbReference>
<evidence type="ECO:0000256" key="8">
    <source>
        <dbReference type="ARBA" id="ARBA00022967"/>
    </source>
</evidence>
<proteinExistence type="inferred from homology"/>
<dbReference type="InterPro" id="IPR003593">
    <property type="entry name" value="AAA+_ATPase"/>
</dbReference>
<feature type="transmembrane region" description="Helical" evidence="13">
    <location>
        <begin position="46"/>
        <end position="73"/>
    </location>
</feature>
<feature type="transmembrane region" description="Helical" evidence="13">
    <location>
        <begin position="1331"/>
        <end position="1353"/>
    </location>
</feature>
<dbReference type="FunFam" id="3.40.50.300:FF:000479">
    <property type="entry name" value="Multidrug resistance protein 1A"/>
    <property type="match status" value="1"/>
</dbReference>
<dbReference type="Pfam" id="PF00664">
    <property type="entry name" value="ABC_membrane"/>
    <property type="match status" value="4"/>
</dbReference>
<dbReference type="EMBL" id="JAAPAO010000227">
    <property type="protein sequence ID" value="KAF4666751.1"/>
    <property type="molecule type" value="Genomic_DNA"/>
</dbReference>
<sequence length="2530" mass="273116">MSSQVSPIRDTSETNEQQQTASKEKQKAPLVPLLSLFRFTSFTEKLLLGLAILCSIGHGIAMPLFAFVFGDIVDTVGDPNDPDIMDVIVKQSLWMGYIGIGTTVVGGIWHGILTYLAASQANKMRVAYLEAVLSSDIRYFDEISPAELPTRMTEDVAKVQDAIGFKIGMCLMNLSMFVFGFGFGFYRGWKITLVMLAAMPVIIATSALLGIVMARGVVETQSWYARAGAVAEEVLSSIRTVTMFGTQQRENDRYRDCLTEAKKGGIKAGMQNGFGVGLAFCSMYCTYALTFWYGGTLVEDGETNDYTGNPYNGGDVLAVFFSVIMATFGLGQAMPPIQTFQAGRASAYAIHKLIDDNTAKIETRMKPSGGSSASVTHDEQLKLESLALDSVTFSYPTRPEVTVLKEVSLIIKPGTKVAIVGESGSGKSTVISLLERFYDPTSGRVLVNGEDVKDLPGGALALRKLFGYVGQEPVLFAASVRDNLTYGLDYTPTDEEIKSACKRANVHSFISSLPDGYNTYCGSSSGGGSQISGGQKQRVAIARALLRNPQILLLDEATSALDNESEKLVQGTLDELQDSTNLTTISIAHRLSTVRNSDVIFVMHEGRLVEQGKHEELINRPAGVYRSLVSSQEAAASMSSPTTEGRETEKAPSTPSESEVDAEITVAVEPYESEEAKEKKRIAAVAKAYKVPWRRLFAINKPECGYFIPAMIGSAMFGTVMPMEGFLLARAMKAFYDPDPTKLMEGVQWAAIGYTLVAFGALFGAALQFSYFAVIGENLTMRIRQLIFAKFLKQDIAYFDDPDHSTGKLTSSLSSYALKMNSITGIQLGVFCQFAASIISGLIIAFSADVKLSLVMMACLPAMAGAGAIQMAVMMGVDNASEKGGARQAAQLASEAIQNMKTVRALIAEQATRDTYQELLSKSFGAQKKASSISGFWFGASNGLMFGGMALGFWYGGKLIIEEGLPFDKMIQSLMGVFLCAMAAGQSMAFLGDVDAAKAAAHDVFELLDSEVSITSAPSTKSNNGFNEGVRIKFDGVSFSYPHRKGVKVLDGLTFEVEPGQTVALVGPSGGGKSTVFALLQRFYDPNEGQVYVGSSGTKLTETELDKWRGTIGFVSQEPVLFDLSLEENVRYGAPPVSTDELHEVCSRAGMDDFAGTKVAWNAQLGPRGGLLSGGQKQRVAIARALIRHPKLVMLDEATSALDSASEAIVQKAIDNFVTARSDANDKPTTLIIAHRLSTVQNADKILVLSETSSRPATSPTNKKKKIVSYFKLFRFATGPQLGAVIVAVLAAALHGLAMPMFAYIFGDLVDVLGNPQGTEFMDEISKRCLYLVYVGLGALVMAGIWHGLLTFTAQRQATTMRRAYFEAVLSHDVAWFDTISPAELPTRMTEDVAKVQNAIGFKLGVFTMNFSMFIFGYVLGFIRGWKVCLVAIAAMPVVIAASAILGHAMAQSANESQTWYARAGAVAEEVLSSIRTVTMMGTQKREVERYGKSLEEARKGGTRLGCQAGLGLGLTFGAIYGSYALTFWYGGTLVRDGVFNDFTDKPYNGGDVLTIFFSLIMGTFGLGQALAPMQAFHIGRSSATDIQALIDDKSSVVEPPMPPRSSDGSLVMPYSIPKMQTMTLKNVCFTYPSRPDVQVLKNVSLQIEIGKKVAFVGESGSGKSTIVGLLERFYDPTTGTVLLNGEDIRELDGSPQCIRSIFGYVGQEPILFAASIKENLSYGLPYTPTDEEIKSACKRANVHSFISSLPDGYNTYCGSSSGGGSQISGGQKQRVAIARALLRNPQILLLDEATSALDNESELMVQETIDSLQRSSQLTTISIAHRLSTIRNSDVIFVMQSGCLMEQGSHDELIANPKGVYSTLVAAQHAAATKGNNRSARPSLVRQDSNASSSAASQSNGETAMVVDTRTEKEVERERIEKIAKSYKVPWRRLLALSKPEFGFYVPALLGAVIFGCVMPFEGFLLSRSMRAFYKTDPDEMMDGVTLASIGYVILGVACLASAFVQMGGFAYIGEHLTKRVRSLCFTKFLEQDMAFFDDPKHSPGRLTAALGTYALKMNAISGVQLGAYVQLTASLIAGLTIAFFGTWKLTLVMIAVLPLMAAAGGIQMAVLLGMDKNKSADSLAANQVASDAVQNIRTIRALVSEQWTRNLFQDLLKRAVPQQARTSSWAALWYGISQGILFFSVALGFWYGSKLVQDEGLTFDKMIQSLMGVFLAGLAAGQALAFVGDISEAKAAAHDVFELLDSESSINPSSESGRRYSVWGPQGTSAPAAVNIKFKDVEFSYPHRPGAKILCGLSFEIEAGKTVALVGPSGGGKSTVFALLQRFYDPTSGEILVEPAQARLDDMNVAWWREQIGFVSQEPVLFDLTLEENVRYGAPPIERPEMLSICARAGMNDFAGSKVAWDVGLGPRGGLLSGGQKQRVAIARALMRHPRLLMLDEATSALDSTSEAVVQKAIDELTTKRSSSTDGVAGVKPTTIVIAHRLSTVHNADLILVIAKGRLVEQGTHTELMEKEGVYYDLHQKGSL</sequence>
<feature type="transmembrane region" description="Helical" evidence="13">
    <location>
        <begin position="828"/>
        <end position="848"/>
    </location>
</feature>
<evidence type="ECO:0000259" key="15">
    <source>
        <dbReference type="PROSITE" id="PS50929"/>
    </source>
</evidence>
<feature type="transmembrane region" description="Helical" evidence="13">
    <location>
        <begin position="936"/>
        <end position="955"/>
    </location>
</feature>
<evidence type="ECO:0000256" key="9">
    <source>
        <dbReference type="ARBA" id="ARBA00022989"/>
    </source>
</evidence>
<feature type="domain" description="ABC transmembrane type-1" evidence="15">
    <location>
        <begin position="50"/>
        <end position="342"/>
    </location>
</feature>
<feature type="domain" description="ABC transporter" evidence="14">
    <location>
        <begin position="386"/>
        <end position="630"/>
    </location>
</feature>
<feature type="transmembrane region" description="Helical" evidence="13">
    <location>
        <begin position="167"/>
        <end position="186"/>
    </location>
</feature>
<evidence type="ECO:0000256" key="7">
    <source>
        <dbReference type="ARBA" id="ARBA00022840"/>
    </source>
</evidence>
<feature type="transmembrane region" description="Helical" evidence="13">
    <location>
        <begin position="2067"/>
        <end position="2087"/>
    </location>
</feature>
<feature type="transmembrane region" description="Helical" evidence="13">
    <location>
        <begin position="313"/>
        <end position="331"/>
    </location>
</feature>
<feature type="domain" description="ABC transporter" evidence="14">
    <location>
        <begin position="2278"/>
        <end position="2527"/>
    </location>
</feature>
<dbReference type="PANTHER" id="PTHR43394">
    <property type="entry name" value="ATP-DEPENDENT PERMEASE MDL1, MITOCHONDRIAL"/>
    <property type="match status" value="1"/>
</dbReference>
<reference evidence="16 17" key="1">
    <citation type="submission" date="2020-04" db="EMBL/GenBank/DDBJ databases">
        <title>Perkinsus chesapeaki whole genome sequence.</title>
        <authorList>
            <person name="Bogema D.R."/>
        </authorList>
    </citation>
    <scope>NUCLEOTIDE SEQUENCE [LARGE SCALE GENOMIC DNA]</scope>
    <source>
        <strain evidence="16">ATCC PRA-425</strain>
    </source>
</reference>
<dbReference type="GO" id="GO:0005524">
    <property type="term" value="F:ATP binding"/>
    <property type="evidence" value="ECO:0007669"/>
    <property type="project" value="UniProtKB-KW"/>
</dbReference>
<feature type="domain" description="ABC transporter" evidence="14">
    <location>
        <begin position="1032"/>
        <end position="1276"/>
    </location>
</feature>
<dbReference type="Proteomes" id="UP000591131">
    <property type="component" value="Unassembled WGS sequence"/>
</dbReference>
<feature type="transmembrane region" description="Helical" evidence="13">
    <location>
        <begin position="1987"/>
        <end position="2014"/>
    </location>
</feature>
<feature type="transmembrane region" description="Helical" evidence="13">
    <location>
        <begin position="2208"/>
        <end position="2229"/>
    </location>
</feature>
<dbReference type="Pfam" id="PF00005">
    <property type="entry name" value="ABC_tran"/>
    <property type="match status" value="4"/>
</dbReference>
<feature type="domain" description="ABC transmembrane type-1" evidence="15">
    <location>
        <begin position="710"/>
        <end position="996"/>
    </location>
</feature>
<feature type="transmembrane region" description="Helical" evidence="13">
    <location>
        <begin position="1509"/>
        <end position="1531"/>
    </location>
</feature>
<dbReference type="NCBIfam" id="NF010167">
    <property type="entry name" value="PRK13648.1"/>
    <property type="match status" value="4"/>
</dbReference>
<feature type="transmembrane region" description="Helical" evidence="13">
    <location>
        <begin position="970"/>
        <end position="991"/>
    </location>
</feature>
<dbReference type="InterPro" id="IPR017871">
    <property type="entry name" value="ABC_transporter-like_CS"/>
</dbReference>
<dbReference type="PROSITE" id="PS00211">
    <property type="entry name" value="ABC_TRANSPORTER_1"/>
    <property type="match status" value="4"/>
</dbReference>
<feature type="transmembrane region" description="Helical" evidence="13">
    <location>
        <begin position="1404"/>
        <end position="1424"/>
    </location>
</feature>
<keyword evidence="6" id="KW-0547">Nucleotide-binding</keyword>
<keyword evidence="3" id="KW-0813">Transport</keyword>
<evidence type="ECO:0000256" key="4">
    <source>
        <dbReference type="ARBA" id="ARBA00022692"/>
    </source>
</evidence>
<keyword evidence="11" id="KW-0325">Glycoprotein</keyword>
<feature type="region of interest" description="Disordered" evidence="12">
    <location>
        <begin position="635"/>
        <end position="662"/>
    </location>
</feature>
<keyword evidence="8" id="KW-1278">Translocase</keyword>
<feature type="domain" description="ABC transmembrane type-1" evidence="15">
    <location>
        <begin position="1949"/>
        <end position="2234"/>
    </location>
</feature>
<feature type="compositionally biased region" description="Low complexity" evidence="12">
    <location>
        <begin position="1890"/>
        <end position="1901"/>
    </location>
</feature>
<dbReference type="GO" id="GO:0016887">
    <property type="term" value="F:ATP hydrolysis activity"/>
    <property type="evidence" value="ECO:0007669"/>
    <property type="project" value="InterPro"/>
</dbReference>
<feature type="transmembrane region" description="Helical" evidence="13">
    <location>
        <begin position="2173"/>
        <end position="2193"/>
    </location>
</feature>
<feature type="transmembrane region" description="Helical" evidence="13">
    <location>
        <begin position="1551"/>
        <end position="1572"/>
    </location>
</feature>
<evidence type="ECO:0000259" key="14">
    <source>
        <dbReference type="PROSITE" id="PS50893"/>
    </source>
</evidence>
<dbReference type="InterPro" id="IPR027417">
    <property type="entry name" value="P-loop_NTPase"/>
</dbReference>
<feature type="transmembrane region" description="Helical" evidence="13">
    <location>
        <begin position="2093"/>
        <end position="2114"/>
    </location>
</feature>
<evidence type="ECO:0000256" key="3">
    <source>
        <dbReference type="ARBA" id="ARBA00022448"/>
    </source>
</evidence>
<dbReference type="Gene3D" id="3.40.50.300">
    <property type="entry name" value="P-loop containing nucleotide triphosphate hydrolases"/>
    <property type="match status" value="4"/>
</dbReference>
<evidence type="ECO:0000256" key="10">
    <source>
        <dbReference type="ARBA" id="ARBA00023136"/>
    </source>
</evidence>
<dbReference type="GO" id="GO:0005743">
    <property type="term" value="C:mitochondrial inner membrane"/>
    <property type="evidence" value="ECO:0007669"/>
    <property type="project" value="TreeGrafter"/>
</dbReference>
<gene>
    <name evidence="16" type="primary">ABCB2_1</name>
    <name evidence="16" type="ORF">FOL47_003929</name>
</gene>
<dbReference type="CDD" id="cd18578">
    <property type="entry name" value="ABC_6TM_Pgp_ABCB1_D2_like"/>
    <property type="match status" value="2"/>
</dbReference>
<feature type="transmembrane region" description="Helical" evidence="13">
    <location>
        <begin position="272"/>
        <end position="293"/>
    </location>
</feature>
<dbReference type="GO" id="GO:0015421">
    <property type="term" value="F:ABC-type oligopeptide transporter activity"/>
    <property type="evidence" value="ECO:0007669"/>
    <property type="project" value="TreeGrafter"/>
</dbReference>
<evidence type="ECO:0000313" key="17">
    <source>
        <dbReference type="Proteomes" id="UP000591131"/>
    </source>
</evidence>
<dbReference type="FunFam" id="3.40.50.300:FF:000604">
    <property type="entry name" value="ABC transporter B family member 28"/>
    <property type="match status" value="1"/>
</dbReference>
<dbReference type="SUPFAM" id="SSF52540">
    <property type="entry name" value="P-loop containing nucleoside triphosphate hydrolases"/>
    <property type="match status" value="4"/>
</dbReference>
<dbReference type="InterPro" id="IPR003439">
    <property type="entry name" value="ABC_transporter-like_ATP-bd"/>
</dbReference>
<comment type="subcellular location">
    <subcellularLocation>
        <location evidence="1">Membrane</location>
        <topology evidence="1">Multi-pass membrane protein</topology>
    </subcellularLocation>
</comment>
<evidence type="ECO:0000256" key="1">
    <source>
        <dbReference type="ARBA" id="ARBA00004141"/>
    </source>
</evidence>
<feature type="transmembrane region" description="Helical" evidence="13">
    <location>
        <begin position="704"/>
        <end position="729"/>
    </location>
</feature>
<feature type="transmembrane region" description="Helical" evidence="13">
    <location>
        <begin position="93"/>
        <end position="118"/>
    </location>
</feature>
<feature type="transmembrane region" description="Helical" evidence="13">
    <location>
        <begin position="1430"/>
        <end position="1451"/>
    </location>
</feature>
<dbReference type="OrthoDB" id="6500128at2759"/>
<comment type="caution">
    <text evidence="16">The sequence shown here is derived from an EMBL/GenBank/DDBJ whole genome shotgun (WGS) entry which is preliminary data.</text>
</comment>
<dbReference type="PROSITE" id="PS50893">
    <property type="entry name" value="ABC_TRANSPORTER_2"/>
    <property type="match status" value="4"/>
</dbReference>
<accession>A0A7J6M6P9</accession>
<feature type="region of interest" description="Disordered" evidence="12">
    <location>
        <begin position="1873"/>
        <end position="1912"/>
    </location>
</feature>
<feature type="transmembrane region" description="Helical" evidence="13">
    <location>
        <begin position="1943"/>
        <end position="1967"/>
    </location>
</feature>
<name>A0A7J6M6P9_PERCH</name>
<feature type="domain" description="ABC transporter" evidence="14">
    <location>
        <begin position="1623"/>
        <end position="1867"/>
    </location>
</feature>
<keyword evidence="9 13" id="KW-1133">Transmembrane helix</keyword>
<evidence type="ECO:0000256" key="13">
    <source>
        <dbReference type="SAM" id="Phobius"/>
    </source>
</evidence>
<feature type="transmembrane region" description="Helical" evidence="13">
    <location>
        <begin position="749"/>
        <end position="774"/>
    </location>
</feature>
<evidence type="ECO:0000256" key="5">
    <source>
        <dbReference type="ARBA" id="ARBA00022737"/>
    </source>
</evidence>
<dbReference type="FunFam" id="3.40.50.300:FF:000836">
    <property type="entry name" value="ABC transporter B family member 25"/>
    <property type="match status" value="1"/>
</dbReference>
<organism evidence="16 17">
    <name type="scientific">Perkinsus chesapeaki</name>
    <name type="common">Clam parasite</name>
    <name type="synonym">Perkinsus andrewsi</name>
    <dbReference type="NCBI Taxonomy" id="330153"/>
    <lineage>
        <taxon>Eukaryota</taxon>
        <taxon>Sar</taxon>
        <taxon>Alveolata</taxon>
        <taxon>Perkinsozoa</taxon>
        <taxon>Perkinsea</taxon>
        <taxon>Perkinsida</taxon>
        <taxon>Perkinsidae</taxon>
        <taxon>Perkinsus</taxon>
    </lineage>
</organism>
<protein>
    <submittedName>
        <fullName evidence="16">(ABC) transporter</fullName>
    </submittedName>
</protein>
<dbReference type="InterPro" id="IPR011527">
    <property type="entry name" value="ABC1_TM_dom"/>
</dbReference>
<feature type="domain" description="ABC transmembrane type-1" evidence="15">
    <location>
        <begin position="1286"/>
        <end position="1570"/>
    </location>
</feature>
<dbReference type="PANTHER" id="PTHR43394:SF27">
    <property type="entry name" value="ATP-DEPENDENT TRANSLOCASE ABCB1-LIKE"/>
    <property type="match status" value="1"/>
</dbReference>
<keyword evidence="5" id="KW-0677">Repeat</keyword>
<dbReference type="CDD" id="cd18577">
    <property type="entry name" value="ABC_6TM_Pgp_ABCB1_D1_like"/>
    <property type="match status" value="2"/>
</dbReference>
<evidence type="ECO:0000256" key="6">
    <source>
        <dbReference type="ARBA" id="ARBA00022741"/>
    </source>
</evidence>
<dbReference type="PROSITE" id="PS50929">
    <property type="entry name" value="ABC_TM1F"/>
    <property type="match status" value="4"/>
</dbReference>
<dbReference type="Gene3D" id="1.20.1560.10">
    <property type="entry name" value="ABC transporter type 1, transmembrane domain"/>
    <property type="match status" value="2"/>
</dbReference>
<dbReference type="SUPFAM" id="SSF90123">
    <property type="entry name" value="ABC transporter transmembrane region"/>
    <property type="match status" value="4"/>
</dbReference>
<keyword evidence="4 13" id="KW-0812">Transmembrane</keyword>